<sequence length="317" mass="34363">MKQILLAIFILGICLSACHTKKAKVLHGDPQTFDEFKSMFTPAAAPFKLPADTLAIKLPDSLALKPATVQRFLNDTIGQHAFAPGVKRHFYPLYYFQTGEKDNIIQYLVLKVSGSGQSLAYLCIASKKGVYLNSLPVGRVSNADQQVQYFSLDSKSTIRVTTEDQVNGQTAQKEEVFAAYPDGRIALILTNSSGPVSPEKAFNPIDTLPRKHKLSGDYAAGSDGVISIRDGKDAKTFLFFISFSKNKGGCTGELNGTGTFTGVNKGEYKDKSSSCGITFRFSAGAVNIKEEGGCGAYRGIKCFFDGVYVKKIKKGSK</sequence>
<gene>
    <name evidence="1" type="ORF">GA0116948_105168</name>
</gene>
<dbReference type="RefSeq" id="WP_123891759.1">
    <property type="nucleotide sequence ID" value="NZ_FMAR01000005.1"/>
</dbReference>
<dbReference type="STRING" id="1335309.GA0116948_105168"/>
<dbReference type="EMBL" id="FMAR01000005">
    <property type="protein sequence ID" value="SCC28375.1"/>
    <property type="molecule type" value="Genomic_DNA"/>
</dbReference>
<organism evidence="1 2">
    <name type="scientific">Chitinophaga costaii</name>
    <dbReference type="NCBI Taxonomy" id="1335309"/>
    <lineage>
        <taxon>Bacteria</taxon>
        <taxon>Pseudomonadati</taxon>
        <taxon>Bacteroidota</taxon>
        <taxon>Chitinophagia</taxon>
        <taxon>Chitinophagales</taxon>
        <taxon>Chitinophagaceae</taxon>
        <taxon>Chitinophaga</taxon>
    </lineage>
</organism>
<reference evidence="1 2" key="1">
    <citation type="submission" date="2016-08" db="EMBL/GenBank/DDBJ databases">
        <authorList>
            <person name="Seilhamer J.J."/>
        </authorList>
    </citation>
    <scope>NUCLEOTIDE SEQUENCE [LARGE SCALE GENOMIC DNA]</scope>
    <source>
        <strain evidence="1 2">A37T2</strain>
    </source>
</reference>
<evidence type="ECO:0000313" key="1">
    <source>
        <dbReference type="EMBL" id="SCC28375.1"/>
    </source>
</evidence>
<dbReference type="OrthoDB" id="653743at2"/>
<dbReference type="Proteomes" id="UP000242818">
    <property type="component" value="Unassembled WGS sequence"/>
</dbReference>
<name>A0A1C4DAF4_9BACT</name>
<proteinExistence type="predicted"/>
<accession>A0A1C4DAF4</accession>
<keyword evidence="2" id="KW-1185">Reference proteome</keyword>
<dbReference type="AlphaFoldDB" id="A0A1C4DAF4"/>
<protein>
    <submittedName>
        <fullName evidence="1">Uncharacterized protein</fullName>
    </submittedName>
</protein>
<evidence type="ECO:0000313" key="2">
    <source>
        <dbReference type="Proteomes" id="UP000242818"/>
    </source>
</evidence>